<protein>
    <submittedName>
        <fullName evidence="1">5423_t:CDS:1</fullName>
    </submittedName>
</protein>
<proteinExistence type="predicted"/>
<feature type="non-terminal residue" evidence="1">
    <location>
        <position position="1"/>
    </location>
</feature>
<gene>
    <name evidence="1" type="ORF">RPERSI_LOCUS30539</name>
</gene>
<organism evidence="1 2">
    <name type="scientific">Racocetra persica</name>
    <dbReference type="NCBI Taxonomy" id="160502"/>
    <lineage>
        <taxon>Eukaryota</taxon>
        <taxon>Fungi</taxon>
        <taxon>Fungi incertae sedis</taxon>
        <taxon>Mucoromycota</taxon>
        <taxon>Glomeromycotina</taxon>
        <taxon>Glomeromycetes</taxon>
        <taxon>Diversisporales</taxon>
        <taxon>Gigasporaceae</taxon>
        <taxon>Racocetra</taxon>
    </lineage>
</organism>
<dbReference type="Proteomes" id="UP000789920">
    <property type="component" value="Unassembled WGS sequence"/>
</dbReference>
<accession>A0ACA9SGZ3</accession>
<evidence type="ECO:0000313" key="1">
    <source>
        <dbReference type="EMBL" id="CAG8838075.1"/>
    </source>
</evidence>
<keyword evidence="2" id="KW-1185">Reference proteome</keyword>
<sequence length="170" mass="20187">ARRFAFEENLYQPFNQISDNTKKIFVPLKLSLYFMMHIKMLSVSEIEQLNVEEKEYTKRALANGIKEKMTIISKHAGESWRKEKPKIKKAFAKVSKRIDELLQRRKQSEKAYQIIYDPNMDKVQQIPQESVDINNQHDLLIQTTPMLYCPLSQHHEYSYSLNVEDIAFLY</sequence>
<name>A0ACA9SGZ3_9GLOM</name>
<feature type="non-terminal residue" evidence="1">
    <location>
        <position position="170"/>
    </location>
</feature>
<dbReference type="EMBL" id="CAJVQC010119440">
    <property type="protein sequence ID" value="CAG8838075.1"/>
    <property type="molecule type" value="Genomic_DNA"/>
</dbReference>
<evidence type="ECO:0000313" key="2">
    <source>
        <dbReference type="Proteomes" id="UP000789920"/>
    </source>
</evidence>
<comment type="caution">
    <text evidence="1">The sequence shown here is derived from an EMBL/GenBank/DDBJ whole genome shotgun (WGS) entry which is preliminary data.</text>
</comment>
<reference evidence="1" key="1">
    <citation type="submission" date="2021-06" db="EMBL/GenBank/DDBJ databases">
        <authorList>
            <person name="Kallberg Y."/>
            <person name="Tangrot J."/>
            <person name="Rosling A."/>
        </authorList>
    </citation>
    <scope>NUCLEOTIDE SEQUENCE</scope>
    <source>
        <strain evidence="1">MA461A</strain>
    </source>
</reference>